<gene>
    <name evidence="2" type="ORF">FEF22_002125</name>
</gene>
<accession>A0ABS5BLA9</accession>
<evidence type="ECO:0000313" key="3">
    <source>
        <dbReference type="Proteomes" id="UP001192346"/>
    </source>
</evidence>
<keyword evidence="3" id="KW-1185">Reference proteome</keyword>
<dbReference type="InterPro" id="IPR021970">
    <property type="entry name" value="SVM_signal"/>
</dbReference>
<name>A0ABS5BLA9_9MOLU</name>
<evidence type="ECO:0000313" key="2">
    <source>
        <dbReference type="EMBL" id="MBP3059562.1"/>
    </source>
</evidence>
<protein>
    <recommendedName>
        <fullName evidence="1">Sequence-variable mosaic (SVM) signal sequence domain-containing protein</fullName>
    </recommendedName>
</protein>
<sequence>MIYICLISFIGLLFIINNNKVMAMNKGNN</sequence>
<comment type="caution">
    <text evidence="2">The sequence shown here is derived from an EMBL/GenBank/DDBJ whole genome shotgun (WGS) entry which is preliminary data.</text>
</comment>
<proteinExistence type="predicted"/>
<dbReference type="Proteomes" id="UP001192346">
    <property type="component" value="Unassembled WGS sequence"/>
</dbReference>
<feature type="domain" description="Sequence-variable mosaic (SVM) signal sequence" evidence="1">
    <location>
        <begin position="2"/>
        <end position="24"/>
    </location>
</feature>
<dbReference type="Pfam" id="PF12113">
    <property type="entry name" value="SVM_signal"/>
    <property type="match status" value="1"/>
</dbReference>
<reference evidence="2" key="1">
    <citation type="submission" date="2019-10" db="EMBL/GenBank/DDBJ databases">
        <title>Whole Genome Sequencing and Characterization of Texas Phoenix Palm Decline Phytoplasma Belongs to Lethal Yellowing (16SrIV) Group.</title>
        <authorList>
            <person name="Bao M."/>
        </authorList>
    </citation>
    <scope>NUCLEOTIDE SEQUENCE [LARGE SCALE GENOMIC DNA]</scope>
    <source>
        <strain evidence="2">ACPD</strain>
    </source>
</reference>
<dbReference type="RefSeq" id="WP_210352303.1">
    <property type="nucleotide sequence ID" value="NZ_VBRA02000018.1"/>
</dbReference>
<evidence type="ECO:0000259" key="1">
    <source>
        <dbReference type="Pfam" id="PF12113"/>
    </source>
</evidence>
<organism evidence="2 3">
    <name type="scientific">Texas Phoenix palm phytoplasma</name>
    <dbReference type="NCBI Taxonomy" id="176709"/>
    <lineage>
        <taxon>Bacteria</taxon>
        <taxon>Bacillati</taxon>
        <taxon>Mycoplasmatota</taxon>
        <taxon>Mollicutes</taxon>
        <taxon>Acholeplasmatales</taxon>
        <taxon>Acholeplasmataceae</taxon>
        <taxon>Candidatus Phytoplasma</taxon>
        <taxon>16SrIV (Coconut lethal yellows group)</taxon>
    </lineage>
</organism>
<dbReference type="EMBL" id="VBRA02000018">
    <property type="protein sequence ID" value="MBP3059562.1"/>
    <property type="molecule type" value="Genomic_DNA"/>
</dbReference>